<reference evidence="28" key="1">
    <citation type="journal article" date="2023" name="Antonie Van Leeuwenhoek">
        <title>Mesoterricola silvestris gen. nov., sp. nov., Mesoterricola sediminis sp. nov., Geothrix oryzae sp. nov., Geothrix edaphica sp. nov., Geothrix rubra sp. nov., and Geothrix limicola sp. nov., six novel members of Acidobacteriota isolated from soils.</title>
        <authorList>
            <person name="Itoh H."/>
            <person name="Sugisawa Y."/>
            <person name="Mise K."/>
            <person name="Xu Z."/>
            <person name="Kuniyasu M."/>
            <person name="Ushijima N."/>
            <person name="Kawano K."/>
            <person name="Kobayashi E."/>
            <person name="Shiratori Y."/>
            <person name="Masuda Y."/>
            <person name="Senoo K."/>
        </authorList>
    </citation>
    <scope>NUCLEOTIDE SEQUENCE</scope>
    <source>
        <strain evidence="28">Red802</strain>
    </source>
</reference>
<protein>
    <submittedName>
        <fullName evidence="28">Bifunctional aspartate kinase/homoserine dehydrogenase I</fullName>
    </submittedName>
</protein>
<dbReference type="InterPro" id="IPR001341">
    <property type="entry name" value="Asp_kinase"/>
</dbReference>
<comment type="cofactor">
    <cofactor evidence="1">
        <name>a metal cation</name>
        <dbReference type="ChEBI" id="CHEBI:25213"/>
    </cofactor>
</comment>
<dbReference type="Pfam" id="PF22468">
    <property type="entry name" value="ACT_9"/>
    <property type="match status" value="2"/>
</dbReference>
<comment type="function">
    <text evidence="24">Bifunctional aspartate kinase and homoserine dehydrogenase that catalyzes the first and the third steps toward the synthesis of lysine, methionine and threonine from aspartate.</text>
</comment>
<dbReference type="GO" id="GO:0016301">
    <property type="term" value="F:kinase activity"/>
    <property type="evidence" value="ECO:0007669"/>
    <property type="project" value="UniProtKB-KW"/>
</dbReference>
<evidence type="ECO:0000256" key="25">
    <source>
        <dbReference type="ARBA" id="ARBA00048561"/>
    </source>
</evidence>
<comment type="pathway">
    <text evidence="2">Amino-acid biosynthesis; L-lysine biosynthesis via DAP pathway; (S)-tetrahydrodipicolinate from L-aspartate: step 1/4.</text>
</comment>
<evidence type="ECO:0000256" key="13">
    <source>
        <dbReference type="ARBA" id="ARBA00022723"/>
    </source>
</evidence>
<comment type="subunit">
    <text evidence="9">Homotetramer.</text>
</comment>
<evidence type="ECO:0000256" key="22">
    <source>
        <dbReference type="ARBA" id="ARBA00023167"/>
    </source>
</evidence>
<comment type="pathway">
    <text evidence="4">Amino-acid biosynthesis; L-threonine biosynthesis; L-threonine from L-aspartate: step 3/5.</text>
</comment>
<keyword evidence="12" id="KW-0791">Threonine biosynthesis</keyword>
<dbReference type="InterPro" id="IPR018042">
    <property type="entry name" value="Aspartate_kinase_CS"/>
</dbReference>
<dbReference type="Gene3D" id="3.40.1160.10">
    <property type="entry name" value="Acetylglutamate kinase-like"/>
    <property type="match status" value="1"/>
</dbReference>
<dbReference type="Gene3D" id="3.30.360.10">
    <property type="entry name" value="Dihydrodipicolinate Reductase, domain 2"/>
    <property type="match status" value="1"/>
</dbReference>
<dbReference type="RefSeq" id="WP_285608533.1">
    <property type="nucleotide sequence ID" value="NZ_BSDC01000002.1"/>
</dbReference>
<sequence>MSSAPIRVMKFGGTSVAGAARLRAVADLVAAARATHRVCVVASAMAGVTNLLVNEGRVPDRASADRVMDRFREVHAEVVEALAAELGGGVVPLRAELDELETLGRRLLHGMALLEEGPPSVLAQVASLGERASCAILVALLAARGLQPRYLDPVAHVRVEGDPLQARPCLAETGARFAAVKASDGGLWVLPGFFGGDAQGRILSLGRGGSDHSAALAAAALGADLLEIWTDVIGLYSADPKLVPEAFPLPEASFEEAMELSFFGAKVLHPKTIPPVRERGIPVRVCSSFDPTHPGTVIREAVPPPPSGVRGISFLRGLSVVNLTGPGMPGVPGIAGRVFGALARKGISVVLITQSSSELSICFAVRRADGPGAMAAIQEAFPAELAAGFLDPLDLREGLSVLSIVGDGMRTRPGIAGTFFDALAEVGCNVVAIAQGASERIISAVVEETEGARALPHIHRRFFQTQVVVDVHLLGAGHVGGSLLGQIQRQQAKLAGQGLDLRVATIATSRRMRLDPKGLDLDHWREDLAQGEATDLDRLMAVVRNGPPALSVLVDCTTSGELAARYPELFDAGFHVVTANKKANSASQAFYRELRERSSKRGLRFLYEANVGAGLPIIDTVKNLVLTGDRVLRAEGILSGSMSYILGLLGDGVPLSEAVRSAKESGFTEPDPRDDLSGMDVARKLLILARELGMELELADVEVEGLLPAAFDASGDIPSFMARLPELDAPFRERLAALKAEGKALRYVGSLSDSGCRVGLLPVDAEHPFMAIKGGENALALLTERYQPHPMVIRGYGAGAEVTAAGVLADVLRLVPPGARPSRRRSA</sequence>
<evidence type="ECO:0000256" key="14">
    <source>
        <dbReference type="ARBA" id="ARBA00022741"/>
    </source>
</evidence>
<dbReference type="EMBL" id="BSDC01000002">
    <property type="protein sequence ID" value="GLH67408.1"/>
    <property type="molecule type" value="Genomic_DNA"/>
</dbReference>
<keyword evidence="13" id="KW-0479">Metal-binding</keyword>
<evidence type="ECO:0000256" key="4">
    <source>
        <dbReference type="ARBA" id="ARBA00005056"/>
    </source>
</evidence>
<keyword evidence="21" id="KW-0457">Lysine biosynthesis</keyword>
<dbReference type="InterPro" id="IPR049638">
    <property type="entry name" value="AK-HD"/>
</dbReference>
<evidence type="ECO:0000313" key="28">
    <source>
        <dbReference type="EMBL" id="GLH67408.1"/>
    </source>
</evidence>
<dbReference type="NCBIfam" id="TIGR00657">
    <property type="entry name" value="asp_kinases"/>
    <property type="match status" value="1"/>
</dbReference>
<evidence type="ECO:0000256" key="7">
    <source>
        <dbReference type="ARBA" id="ARBA00007952"/>
    </source>
</evidence>
<organism evidence="28 29">
    <name type="scientific">Geothrix edaphica</name>
    <dbReference type="NCBI Taxonomy" id="2927976"/>
    <lineage>
        <taxon>Bacteria</taxon>
        <taxon>Pseudomonadati</taxon>
        <taxon>Acidobacteriota</taxon>
        <taxon>Holophagae</taxon>
        <taxon>Holophagales</taxon>
        <taxon>Holophagaceae</taxon>
        <taxon>Geothrix</taxon>
    </lineage>
</organism>
<feature type="domain" description="ACT" evidence="27">
    <location>
        <begin position="323"/>
        <end position="397"/>
    </location>
</feature>
<evidence type="ECO:0000313" key="29">
    <source>
        <dbReference type="Proteomes" id="UP001165044"/>
    </source>
</evidence>
<dbReference type="PROSITE" id="PS00324">
    <property type="entry name" value="ASPARTOKINASE"/>
    <property type="match status" value="1"/>
</dbReference>
<evidence type="ECO:0000256" key="10">
    <source>
        <dbReference type="ARBA" id="ARBA00022605"/>
    </source>
</evidence>
<feature type="domain" description="ACT" evidence="27">
    <location>
        <begin position="404"/>
        <end position="476"/>
    </location>
</feature>
<evidence type="ECO:0000259" key="27">
    <source>
        <dbReference type="PROSITE" id="PS51671"/>
    </source>
</evidence>
<dbReference type="PIRSF" id="PIRSF000727">
    <property type="entry name" value="ThrA"/>
    <property type="match status" value="1"/>
</dbReference>
<evidence type="ECO:0000256" key="20">
    <source>
        <dbReference type="ARBA" id="ARBA00023053"/>
    </source>
</evidence>
<keyword evidence="14" id="KW-0547">Nucleotide-binding</keyword>
<keyword evidence="20" id="KW-0915">Sodium</keyword>
<dbReference type="PROSITE" id="PS51671">
    <property type="entry name" value="ACT"/>
    <property type="match status" value="2"/>
</dbReference>
<keyword evidence="11" id="KW-0808">Transferase</keyword>
<gene>
    <name evidence="28" type="primary">thrA</name>
    <name evidence="28" type="ORF">GETHED_17720</name>
</gene>
<keyword evidence="17" id="KW-0521">NADP</keyword>
<evidence type="ECO:0000256" key="8">
    <source>
        <dbReference type="ARBA" id="ARBA00010046"/>
    </source>
</evidence>
<name>A0ABQ5PYP3_9BACT</name>
<keyword evidence="10" id="KW-0028">Amino-acid biosynthesis</keyword>
<evidence type="ECO:0000256" key="16">
    <source>
        <dbReference type="ARBA" id="ARBA00022840"/>
    </source>
</evidence>
<evidence type="ECO:0000256" key="18">
    <source>
        <dbReference type="ARBA" id="ARBA00023002"/>
    </source>
</evidence>
<dbReference type="InterPro" id="IPR036291">
    <property type="entry name" value="NAD(P)-bd_dom_sf"/>
</dbReference>
<dbReference type="Gene3D" id="1.20.120.1320">
    <property type="entry name" value="Aspartokinase, catalytic domain"/>
    <property type="match status" value="1"/>
</dbReference>
<evidence type="ECO:0000256" key="23">
    <source>
        <dbReference type="ARBA" id="ARBA00023268"/>
    </source>
</evidence>
<keyword evidence="22" id="KW-0486">Methionine biosynthesis</keyword>
<dbReference type="SUPFAM" id="SSF55021">
    <property type="entry name" value="ACT-like"/>
    <property type="match status" value="2"/>
</dbReference>
<dbReference type="InterPro" id="IPR001048">
    <property type="entry name" value="Asp/Glu/Uridylate_kinase"/>
</dbReference>
<dbReference type="Pfam" id="PF00696">
    <property type="entry name" value="AA_kinase"/>
    <property type="match status" value="1"/>
</dbReference>
<dbReference type="SUPFAM" id="SSF51735">
    <property type="entry name" value="NAD(P)-binding Rossmann-fold domains"/>
    <property type="match status" value="1"/>
</dbReference>
<dbReference type="PANTHER" id="PTHR43070:SF3">
    <property type="entry name" value="HOMOSERINE DEHYDROGENASE"/>
    <property type="match status" value="1"/>
</dbReference>
<keyword evidence="18" id="KW-0560">Oxidoreductase</keyword>
<keyword evidence="23" id="KW-0511">Multifunctional enzyme</keyword>
<evidence type="ECO:0000256" key="2">
    <source>
        <dbReference type="ARBA" id="ARBA00004766"/>
    </source>
</evidence>
<keyword evidence="16" id="KW-0067">ATP-binding</keyword>
<evidence type="ECO:0000256" key="11">
    <source>
        <dbReference type="ARBA" id="ARBA00022679"/>
    </source>
</evidence>
<evidence type="ECO:0000256" key="15">
    <source>
        <dbReference type="ARBA" id="ARBA00022777"/>
    </source>
</evidence>
<evidence type="ECO:0000256" key="5">
    <source>
        <dbReference type="ARBA" id="ARBA00005062"/>
    </source>
</evidence>
<dbReference type="Pfam" id="PF00742">
    <property type="entry name" value="Homoserine_dh"/>
    <property type="match status" value="1"/>
</dbReference>
<keyword evidence="19" id="KW-0520">NAD</keyword>
<dbReference type="InterPro" id="IPR002912">
    <property type="entry name" value="ACT_dom"/>
</dbReference>
<evidence type="ECO:0000256" key="9">
    <source>
        <dbReference type="ARBA" id="ARBA00011881"/>
    </source>
</evidence>
<evidence type="ECO:0000256" key="3">
    <source>
        <dbReference type="ARBA" id="ARBA00004986"/>
    </source>
</evidence>
<evidence type="ECO:0000256" key="17">
    <source>
        <dbReference type="ARBA" id="ARBA00022857"/>
    </source>
</evidence>
<comment type="catalytic activity">
    <reaction evidence="25">
        <text>L-aspartate + ATP = 4-phospho-L-aspartate + ADP</text>
        <dbReference type="Rhea" id="RHEA:23776"/>
        <dbReference type="ChEBI" id="CHEBI:29991"/>
        <dbReference type="ChEBI" id="CHEBI:30616"/>
        <dbReference type="ChEBI" id="CHEBI:57535"/>
        <dbReference type="ChEBI" id="CHEBI:456216"/>
        <dbReference type="EC" id="2.7.2.4"/>
    </reaction>
    <physiologicalReaction direction="left-to-right" evidence="25">
        <dbReference type="Rhea" id="RHEA:23777"/>
    </physiologicalReaction>
</comment>
<evidence type="ECO:0000256" key="24">
    <source>
        <dbReference type="ARBA" id="ARBA00044938"/>
    </source>
</evidence>
<dbReference type="InterPro" id="IPR042199">
    <property type="entry name" value="AsparK_Bifunc_asparK/hSer_DH"/>
</dbReference>
<proteinExistence type="inferred from homology"/>
<comment type="similarity">
    <text evidence="7">In the C-terminal section; belongs to the homoserine dehydrogenase family.</text>
</comment>
<dbReference type="InterPro" id="IPR019811">
    <property type="entry name" value="HDH_CS"/>
</dbReference>
<dbReference type="InterPro" id="IPR054352">
    <property type="entry name" value="ACT_Aspartokinase"/>
</dbReference>
<dbReference type="CDD" id="cd04922">
    <property type="entry name" value="ACT_AKi-HSDH-ThrA_2"/>
    <property type="match status" value="1"/>
</dbReference>
<keyword evidence="29" id="KW-1185">Reference proteome</keyword>
<dbReference type="Gene3D" id="3.30.2130.10">
    <property type="entry name" value="VC0802-like"/>
    <property type="match status" value="1"/>
</dbReference>
<dbReference type="Gene3D" id="3.40.50.720">
    <property type="entry name" value="NAD(P)-binding Rossmann-like Domain"/>
    <property type="match status" value="1"/>
</dbReference>
<dbReference type="PANTHER" id="PTHR43070">
    <property type="match status" value="1"/>
</dbReference>
<dbReference type="PROSITE" id="PS01042">
    <property type="entry name" value="HOMOSER_DHGENASE"/>
    <property type="match status" value="1"/>
</dbReference>
<accession>A0ABQ5PYP3</accession>
<dbReference type="SUPFAM" id="SSF53633">
    <property type="entry name" value="Carbamate kinase-like"/>
    <property type="match status" value="1"/>
</dbReference>
<dbReference type="InterPro" id="IPR011147">
    <property type="entry name" value="Bifunc_Aspkin/hSer_DH"/>
</dbReference>
<dbReference type="InterPro" id="IPR036393">
    <property type="entry name" value="AceGlu_kinase-like_sf"/>
</dbReference>
<evidence type="ECO:0000256" key="21">
    <source>
        <dbReference type="ARBA" id="ARBA00023154"/>
    </source>
</evidence>
<dbReference type="InterPro" id="IPR005106">
    <property type="entry name" value="Asp/hSer_DH_NAD-bd"/>
</dbReference>
<dbReference type="InterPro" id="IPR001342">
    <property type="entry name" value="HDH_cat"/>
</dbReference>
<evidence type="ECO:0000256" key="6">
    <source>
        <dbReference type="ARBA" id="ARBA00005139"/>
    </source>
</evidence>
<comment type="pathway">
    <text evidence="3">Amino-acid biosynthesis; L-methionine biosynthesis via de novo pathway; L-homoserine from L-aspartate: step 1/3.</text>
</comment>
<dbReference type="InterPro" id="IPR045865">
    <property type="entry name" value="ACT-like_dom_sf"/>
</dbReference>
<comment type="similarity">
    <text evidence="8">In the N-terminal section; belongs to the aspartokinase family.</text>
</comment>
<dbReference type="Pfam" id="PF03447">
    <property type="entry name" value="NAD_binding_3"/>
    <property type="match status" value="1"/>
</dbReference>
<dbReference type="CDD" id="cd04921">
    <property type="entry name" value="ACT_AKi-HSDH-ThrA-like_1"/>
    <property type="match status" value="1"/>
</dbReference>
<dbReference type="SUPFAM" id="SSF55347">
    <property type="entry name" value="Glyceraldehyde-3-phosphate dehydrogenase-like, C-terminal domain"/>
    <property type="match status" value="1"/>
</dbReference>
<evidence type="ECO:0000256" key="19">
    <source>
        <dbReference type="ARBA" id="ARBA00023027"/>
    </source>
</evidence>
<comment type="caution">
    <text evidence="28">The sequence shown here is derived from an EMBL/GenBank/DDBJ whole genome shotgun (WGS) entry which is preliminary data.</text>
</comment>
<comment type="pathway">
    <text evidence="5">Amino-acid biosynthesis; L-methionine biosynthesis via de novo pathway; L-homoserine from L-aspartate: step 3/3.</text>
</comment>
<evidence type="ECO:0000256" key="12">
    <source>
        <dbReference type="ARBA" id="ARBA00022697"/>
    </source>
</evidence>
<keyword evidence="15 28" id="KW-0418">Kinase</keyword>
<evidence type="ECO:0000256" key="26">
    <source>
        <dbReference type="ARBA" id="ARBA00048841"/>
    </source>
</evidence>
<comment type="pathway">
    <text evidence="6">Amino-acid biosynthesis; L-threonine biosynthesis; L-threonine from L-aspartate: step 1/5.</text>
</comment>
<evidence type="ECO:0000256" key="1">
    <source>
        <dbReference type="ARBA" id="ARBA00001920"/>
    </source>
</evidence>
<comment type="catalytic activity">
    <reaction evidence="26">
        <text>L-homoserine + NADP(+) = L-aspartate 4-semialdehyde + NADPH + H(+)</text>
        <dbReference type="Rhea" id="RHEA:15761"/>
        <dbReference type="ChEBI" id="CHEBI:15378"/>
        <dbReference type="ChEBI" id="CHEBI:57476"/>
        <dbReference type="ChEBI" id="CHEBI:57783"/>
        <dbReference type="ChEBI" id="CHEBI:58349"/>
        <dbReference type="ChEBI" id="CHEBI:537519"/>
        <dbReference type="EC" id="1.1.1.3"/>
    </reaction>
    <physiologicalReaction direction="right-to-left" evidence="26">
        <dbReference type="Rhea" id="RHEA:15763"/>
    </physiologicalReaction>
</comment>
<dbReference type="NCBIfam" id="NF006959">
    <property type="entry name" value="PRK09436.1"/>
    <property type="match status" value="1"/>
</dbReference>
<dbReference type="Proteomes" id="UP001165044">
    <property type="component" value="Unassembled WGS sequence"/>
</dbReference>